<dbReference type="GeneID" id="27671850"/>
<reference evidence="2 3" key="2">
    <citation type="journal article" date="2015" name="Eukaryot. Cell">
        <title>Asexual propagation of a virulent clone complex in a human and feline outbreak of sporotrichosis.</title>
        <authorList>
            <person name="Teixeira Mde M."/>
            <person name="Rodrigues A.M."/>
            <person name="Tsui C.K."/>
            <person name="de Almeida L.G."/>
            <person name="Van Diepeningen A.D."/>
            <person name="van den Ende B.G."/>
            <person name="Fernandes G.F."/>
            <person name="Kano R."/>
            <person name="Hamelin R.C."/>
            <person name="Lopes-Bezerra L.M."/>
            <person name="Vasconcelos A.T."/>
            <person name="de Hoog S."/>
            <person name="de Camargo Z.P."/>
            <person name="Felipe M.S."/>
        </authorList>
    </citation>
    <scope>NUCLEOTIDE SEQUENCE [LARGE SCALE GENOMIC DNA]</scope>
    <source>
        <strain evidence="2 3">1099-18</strain>
    </source>
</reference>
<accession>A0A0F2M6J2</accession>
<evidence type="ECO:0000313" key="2">
    <source>
        <dbReference type="EMBL" id="KJR84714.1"/>
    </source>
</evidence>
<reference evidence="2 3" key="1">
    <citation type="journal article" date="2014" name="BMC Genomics">
        <title>Comparative genomics of the major fungal agents of human and animal Sporotrichosis: Sporothrix schenckii and Sporothrix brasiliensis.</title>
        <authorList>
            <person name="Teixeira M.M."/>
            <person name="de Almeida L.G."/>
            <person name="Kubitschek-Barreira P."/>
            <person name="Alves F.L."/>
            <person name="Kioshima E.S."/>
            <person name="Abadio A.K."/>
            <person name="Fernandes L."/>
            <person name="Derengowski L.S."/>
            <person name="Ferreira K.S."/>
            <person name="Souza R.C."/>
            <person name="Ruiz J.C."/>
            <person name="de Andrade N.C."/>
            <person name="Paes H.C."/>
            <person name="Nicola A.M."/>
            <person name="Albuquerque P."/>
            <person name="Gerber A.L."/>
            <person name="Martins V.P."/>
            <person name="Peconick L.D."/>
            <person name="Neto A.V."/>
            <person name="Chaucanez C.B."/>
            <person name="Silva P.A."/>
            <person name="Cunha O.L."/>
            <person name="de Oliveira F.F."/>
            <person name="dos Santos T.C."/>
            <person name="Barros A.L."/>
            <person name="Soares M.A."/>
            <person name="de Oliveira L.M."/>
            <person name="Marini M.M."/>
            <person name="Villalobos-Duno H."/>
            <person name="Cunha M.M."/>
            <person name="de Hoog S."/>
            <person name="da Silveira J.F."/>
            <person name="Henrissat B."/>
            <person name="Nino-Vega G.A."/>
            <person name="Cisalpino P.S."/>
            <person name="Mora-Montes H.M."/>
            <person name="Almeida S.R."/>
            <person name="Stajich J.E."/>
            <person name="Lopes-Bezerra L.M."/>
            <person name="Vasconcelos A.T."/>
            <person name="Felipe M.S."/>
        </authorList>
    </citation>
    <scope>NUCLEOTIDE SEQUENCE [LARGE SCALE GENOMIC DNA]</scope>
    <source>
        <strain evidence="2 3">1099-18</strain>
    </source>
</reference>
<name>A0A0F2M6J2_SPOSC</name>
<feature type="region of interest" description="Disordered" evidence="1">
    <location>
        <begin position="78"/>
        <end position="126"/>
    </location>
</feature>
<gene>
    <name evidence="2" type="ORF">SPSK_10010</name>
</gene>
<feature type="compositionally biased region" description="Basic and acidic residues" evidence="1">
    <location>
        <begin position="27"/>
        <end position="47"/>
    </location>
</feature>
<proteinExistence type="predicted"/>
<dbReference type="Proteomes" id="UP000033710">
    <property type="component" value="Unassembled WGS sequence"/>
</dbReference>
<dbReference type="EMBL" id="AXCR01000007">
    <property type="protein sequence ID" value="KJR84714.1"/>
    <property type="molecule type" value="Genomic_DNA"/>
</dbReference>
<feature type="region of interest" description="Disordered" evidence="1">
    <location>
        <begin position="1"/>
        <end position="64"/>
    </location>
</feature>
<dbReference type="VEuPathDB" id="FungiDB:SPSK_10010"/>
<dbReference type="AlphaFoldDB" id="A0A0F2M6J2"/>
<sequence length="126" mass="13750">MVSDEGALSKQLDREGVKGKVGRRAARVGERRWQRIVGGRKEGERQRLQKQAVDPETVGGCDCPSSFDPSIDLAELESVTGGDGAKAKRRASLDSRASRGPLDALEDSSRRSPRCFRGRPGMPLSW</sequence>
<evidence type="ECO:0000256" key="1">
    <source>
        <dbReference type="SAM" id="MobiDB-lite"/>
    </source>
</evidence>
<dbReference type="RefSeq" id="XP_016587390.1">
    <property type="nucleotide sequence ID" value="XM_016736573.1"/>
</dbReference>
<evidence type="ECO:0000313" key="3">
    <source>
        <dbReference type="Proteomes" id="UP000033710"/>
    </source>
</evidence>
<dbReference type="KEGG" id="ssck:SPSK_10010"/>
<organism evidence="2 3">
    <name type="scientific">Sporothrix schenckii 1099-18</name>
    <dbReference type="NCBI Taxonomy" id="1397361"/>
    <lineage>
        <taxon>Eukaryota</taxon>
        <taxon>Fungi</taxon>
        <taxon>Dikarya</taxon>
        <taxon>Ascomycota</taxon>
        <taxon>Pezizomycotina</taxon>
        <taxon>Sordariomycetes</taxon>
        <taxon>Sordariomycetidae</taxon>
        <taxon>Ophiostomatales</taxon>
        <taxon>Ophiostomataceae</taxon>
        <taxon>Sporothrix</taxon>
    </lineage>
</organism>
<comment type="caution">
    <text evidence="2">The sequence shown here is derived from an EMBL/GenBank/DDBJ whole genome shotgun (WGS) entry which is preliminary data.</text>
</comment>
<protein>
    <submittedName>
        <fullName evidence="2">Uncharacterized protein</fullName>
    </submittedName>
</protein>